<dbReference type="PANTHER" id="PTHR37422">
    <property type="entry name" value="TEICHURONIC ACID BIOSYNTHESIS PROTEIN TUAE"/>
    <property type="match status" value="1"/>
</dbReference>
<keyword evidence="9" id="KW-1185">Reference proteome</keyword>
<dbReference type="Pfam" id="PF04932">
    <property type="entry name" value="Wzy_C"/>
    <property type="match status" value="1"/>
</dbReference>
<feature type="transmembrane region" description="Helical" evidence="5">
    <location>
        <begin position="392"/>
        <end position="422"/>
    </location>
</feature>
<organism evidence="8 9">
    <name type="scientific">Massilia terrae</name>
    <dbReference type="NCBI Taxonomy" id="1811224"/>
    <lineage>
        <taxon>Bacteria</taxon>
        <taxon>Pseudomonadati</taxon>
        <taxon>Pseudomonadota</taxon>
        <taxon>Betaproteobacteria</taxon>
        <taxon>Burkholderiales</taxon>
        <taxon>Oxalobacteraceae</taxon>
        <taxon>Telluria group</taxon>
        <taxon>Massilia</taxon>
    </lineage>
</organism>
<dbReference type="InterPro" id="IPR051533">
    <property type="entry name" value="WaaL-like"/>
</dbReference>
<evidence type="ECO:0000256" key="4">
    <source>
        <dbReference type="ARBA" id="ARBA00023136"/>
    </source>
</evidence>
<feature type="transmembrane region" description="Helical" evidence="5">
    <location>
        <begin position="208"/>
        <end position="232"/>
    </location>
</feature>
<reference evidence="8 9" key="1">
    <citation type="submission" date="2022-08" db="EMBL/GenBank/DDBJ databases">
        <title>Reclassification of Massilia species as members of the genera Telluria, Duganella, Pseudoduganella, Mokoshia gen. nov. and Zemynaea gen. nov. using orthogonal and non-orthogonal genome-based approaches.</title>
        <authorList>
            <person name="Bowman J.P."/>
        </authorList>
    </citation>
    <scope>NUCLEOTIDE SEQUENCE [LARGE SCALE GENOMIC DNA]</scope>
    <source>
        <strain evidence="8 9">JCM 31606</strain>
    </source>
</reference>
<evidence type="ECO:0000256" key="5">
    <source>
        <dbReference type="SAM" id="Phobius"/>
    </source>
</evidence>
<evidence type="ECO:0000256" key="3">
    <source>
        <dbReference type="ARBA" id="ARBA00022989"/>
    </source>
</evidence>
<feature type="transmembrane region" description="Helical" evidence="5">
    <location>
        <begin position="70"/>
        <end position="91"/>
    </location>
</feature>
<dbReference type="InterPro" id="IPR007016">
    <property type="entry name" value="O-antigen_ligase-rel_domated"/>
</dbReference>
<protein>
    <submittedName>
        <fullName evidence="8">O-glycosylation ligase, exosortase A system-associated</fullName>
    </submittedName>
</protein>
<feature type="transmembrane region" description="Helical" evidence="5">
    <location>
        <begin position="103"/>
        <end position="121"/>
    </location>
</feature>
<evidence type="ECO:0000256" key="2">
    <source>
        <dbReference type="ARBA" id="ARBA00022692"/>
    </source>
</evidence>
<evidence type="ECO:0000259" key="7">
    <source>
        <dbReference type="Pfam" id="PF19358"/>
    </source>
</evidence>
<evidence type="ECO:0000259" key="6">
    <source>
        <dbReference type="Pfam" id="PF04932"/>
    </source>
</evidence>
<feature type="domain" description="O-antigen ligase-related" evidence="6">
    <location>
        <begin position="205"/>
        <end position="357"/>
    </location>
</feature>
<feature type="transmembrane region" description="Helical" evidence="5">
    <location>
        <begin position="42"/>
        <end position="63"/>
    </location>
</feature>
<feature type="transmembrane region" description="Helical" evidence="5">
    <location>
        <begin position="239"/>
        <end position="256"/>
    </location>
</feature>
<keyword evidence="3 5" id="KW-1133">Transmembrane helix</keyword>
<dbReference type="InterPro" id="IPR017528">
    <property type="entry name" value="CHP03097O-antigen_lig-rel"/>
</dbReference>
<comment type="caution">
    <text evidence="8">The sequence shown here is derived from an EMBL/GenBank/DDBJ whole genome shotgun (WGS) entry which is preliminary data.</text>
</comment>
<gene>
    <name evidence="8" type="ORF">NX778_12770</name>
</gene>
<dbReference type="GO" id="GO:0016874">
    <property type="term" value="F:ligase activity"/>
    <property type="evidence" value="ECO:0007669"/>
    <property type="project" value="UniProtKB-KW"/>
</dbReference>
<feature type="transmembrane region" description="Helical" evidence="5">
    <location>
        <begin position="171"/>
        <end position="188"/>
    </location>
</feature>
<comment type="subcellular location">
    <subcellularLocation>
        <location evidence="1">Membrane</location>
        <topology evidence="1">Multi-pass membrane protein</topology>
    </subcellularLocation>
</comment>
<dbReference type="Proteomes" id="UP001204621">
    <property type="component" value="Unassembled WGS sequence"/>
</dbReference>
<keyword evidence="4 5" id="KW-0472">Membrane</keyword>
<sequence length="436" mass="48060">MRDLFLLAVLPLMLYAIAKRPFIGLGMWLWTALFFPNGWVYGPAQSIRYNLLFAGIAIFGYLVQPKKPKFRLGVTGTLIILFFVWTTLSTALGGGNPDIQWNFWNRFWKIILLFTFVVAIVDDKLHVDFMLWCVVLSVGFYGDLEALKYLASGGGHKIAGMADHVLGDRNDLALGLVMIIPICAYLLHEYGKQSRALWWAMLGTMGLLVAAVIGTSSRGGFVALLALGAYFFMKSERKLVVAAALGVLVLALSQVVTTEWVARMNTIDSADNDASFMGRVVAWKLSLILATQHPFFGGGFKALEYFPVWSSLSQDFNSFSWFYTGDAVPDTRGSHAAHSVYFQVLGDHGFVGLALYLCILLGSFAKARKIVRVARARKAPEWIARLATDLQLSLFAFCVGGAALSFAYFDLTFAIMGLLIVLESRILPASLNKAPA</sequence>
<keyword evidence="2 5" id="KW-0812">Transmembrane</keyword>
<dbReference type="InterPro" id="IPR045979">
    <property type="entry name" value="DUF5935"/>
</dbReference>
<evidence type="ECO:0000256" key="1">
    <source>
        <dbReference type="ARBA" id="ARBA00004141"/>
    </source>
</evidence>
<name>A0ABT2CY92_9BURK</name>
<evidence type="ECO:0000313" key="9">
    <source>
        <dbReference type="Proteomes" id="UP001204621"/>
    </source>
</evidence>
<evidence type="ECO:0000313" key="8">
    <source>
        <dbReference type="EMBL" id="MCS0658937.1"/>
    </source>
</evidence>
<dbReference type="PANTHER" id="PTHR37422:SF13">
    <property type="entry name" value="LIPOPOLYSACCHARIDE BIOSYNTHESIS PROTEIN PA4999-RELATED"/>
    <property type="match status" value="1"/>
</dbReference>
<keyword evidence="8" id="KW-0436">Ligase</keyword>
<accession>A0ABT2CY92</accession>
<dbReference type="EMBL" id="JANUGU010000003">
    <property type="protein sequence ID" value="MCS0658937.1"/>
    <property type="molecule type" value="Genomic_DNA"/>
</dbReference>
<dbReference type="NCBIfam" id="TIGR03097">
    <property type="entry name" value="PEP_O_lig_1"/>
    <property type="match status" value="1"/>
</dbReference>
<feature type="domain" description="DUF5935" evidence="7">
    <location>
        <begin position="1"/>
        <end position="188"/>
    </location>
</feature>
<feature type="transmembrane region" description="Helical" evidence="5">
    <location>
        <begin position="350"/>
        <end position="371"/>
    </location>
</feature>
<proteinExistence type="predicted"/>
<dbReference type="Pfam" id="PF19358">
    <property type="entry name" value="DUF5935"/>
    <property type="match status" value="1"/>
</dbReference>
<dbReference type="RefSeq" id="WP_258812122.1">
    <property type="nucleotide sequence ID" value="NZ_JANUGU010000003.1"/>
</dbReference>